<feature type="signal peptide" evidence="1">
    <location>
        <begin position="1"/>
        <end position="23"/>
    </location>
</feature>
<dbReference type="Proteomes" id="UP001500782">
    <property type="component" value="Unassembled WGS sequence"/>
</dbReference>
<keyword evidence="1" id="KW-0732">Signal</keyword>
<reference evidence="3" key="1">
    <citation type="journal article" date="2019" name="Int. J. Syst. Evol. Microbiol.">
        <title>The Global Catalogue of Microorganisms (GCM) 10K type strain sequencing project: providing services to taxonomists for standard genome sequencing and annotation.</title>
        <authorList>
            <consortium name="The Broad Institute Genomics Platform"/>
            <consortium name="The Broad Institute Genome Sequencing Center for Infectious Disease"/>
            <person name="Wu L."/>
            <person name="Ma J."/>
        </authorList>
    </citation>
    <scope>NUCLEOTIDE SEQUENCE [LARGE SCALE GENOMIC DNA]</scope>
    <source>
        <strain evidence="3">JCM 9731</strain>
    </source>
</reference>
<proteinExistence type="predicted"/>
<dbReference type="EMBL" id="BAAADJ010000047">
    <property type="protein sequence ID" value="GAA0336628.1"/>
    <property type="molecule type" value="Genomic_DNA"/>
</dbReference>
<accession>A0ABP3G8C7</accession>
<dbReference type="RefSeq" id="WP_343800204.1">
    <property type="nucleotide sequence ID" value="NZ_BAAADJ010000047.1"/>
</dbReference>
<keyword evidence="3" id="KW-1185">Reference proteome</keyword>
<evidence type="ECO:0000313" key="2">
    <source>
        <dbReference type="EMBL" id="GAA0336628.1"/>
    </source>
</evidence>
<feature type="chain" id="PRO_5045863717" description="DUF4878 domain-containing protein" evidence="1">
    <location>
        <begin position="24"/>
        <end position="138"/>
    </location>
</feature>
<evidence type="ECO:0008006" key="4">
    <source>
        <dbReference type="Google" id="ProtNLM"/>
    </source>
</evidence>
<organism evidence="2 3">
    <name type="scientific">Bacillus carboniphilus</name>
    <dbReference type="NCBI Taxonomy" id="86663"/>
    <lineage>
        <taxon>Bacteria</taxon>
        <taxon>Bacillati</taxon>
        <taxon>Bacillota</taxon>
        <taxon>Bacilli</taxon>
        <taxon>Bacillales</taxon>
        <taxon>Bacillaceae</taxon>
        <taxon>Bacillus</taxon>
    </lineage>
</organism>
<sequence>MRKRIFQLIFFILLLCGCSKTLNNSTPEDTINSFLNAMKSENYEEASLYLNMDSLAEEDFQSRSNWVKDIKQEFKASSFSLINYKVKEIKNQSENKKEIIVECEIYKKGKNKNTYDSEVTFVLIKNADGNWEVIMDYW</sequence>
<dbReference type="PROSITE" id="PS51257">
    <property type="entry name" value="PROKAR_LIPOPROTEIN"/>
    <property type="match status" value="1"/>
</dbReference>
<protein>
    <recommendedName>
        <fullName evidence="4">DUF4878 domain-containing protein</fullName>
    </recommendedName>
</protein>
<evidence type="ECO:0000256" key="1">
    <source>
        <dbReference type="SAM" id="SignalP"/>
    </source>
</evidence>
<dbReference type="Gene3D" id="3.10.450.50">
    <property type="match status" value="1"/>
</dbReference>
<gene>
    <name evidence="2" type="ORF">GCM10008967_28740</name>
</gene>
<comment type="caution">
    <text evidence="2">The sequence shown here is derived from an EMBL/GenBank/DDBJ whole genome shotgun (WGS) entry which is preliminary data.</text>
</comment>
<evidence type="ECO:0000313" key="3">
    <source>
        <dbReference type="Proteomes" id="UP001500782"/>
    </source>
</evidence>
<name>A0ABP3G8C7_9BACI</name>